<sequence length="139" mass="15188">MSAPLSHPSPPLPFLVCVEFKQDACHGCDTSRGSNHTLLSFSFGRVVARLTFSFRSIPNQNYIGIVASSAEDILQALNPVSIQRQLQNALIADCGGQCGREGEGQEGVGGRGEEVPGRYFNFDTFSIFDNYGNEEQRRS</sequence>
<gene>
    <name evidence="1" type="ORF">BLNAU_6023</name>
</gene>
<evidence type="ECO:0000313" key="2">
    <source>
        <dbReference type="Proteomes" id="UP001281761"/>
    </source>
</evidence>
<keyword evidence="2" id="KW-1185">Reference proteome</keyword>
<protein>
    <submittedName>
        <fullName evidence="1">Uncharacterized protein</fullName>
    </submittedName>
</protein>
<organism evidence="1 2">
    <name type="scientific">Blattamonas nauphoetae</name>
    <dbReference type="NCBI Taxonomy" id="2049346"/>
    <lineage>
        <taxon>Eukaryota</taxon>
        <taxon>Metamonada</taxon>
        <taxon>Preaxostyla</taxon>
        <taxon>Oxymonadida</taxon>
        <taxon>Blattamonas</taxon>
    </lineage>
</organism>
<reference evidence="1 2" key="1">
    <citation type="journal article" date="2022" name="bioRxiv">
        <title>Genomics of Preaxostyla Flagellates Illuminates Evolutionary Transitions and the Path Towards Mitochondrial Loss.</title>
        <authorList>
            <person name="Novak L.V.F."/>
            <person name="Treitli S.C."/>
            <person name="Pyrih J."/>
            <person name="Halakuc P."/>
            <person name="Pipaliya S.V."/>
            <person name="Vacek V."/>
            <person name="Brzon O."/>
            <person name="Soukal P."/>
            <person name="Eme L."/>
            <person name="Dacks J.B."/>
            <person name="Karnkowska A."/>
            <person name="Elias M."/>
            <person name="Hampl V."/>
        </authorList>
    </citation>
    <scope>NUCLEOTIDE SEQUENCE [LARGE SCALE GENOMIC DNA]</scope>
    <source>
        <strain evidence="1">NAU3</strain>
        <tissue evidence="1">Gut</tissue>
    </source>
</reference>
<accession>A0ABQ9Y5I5</accession>
<evidence type="ECO:0000313" key="1">
    <source>
        <dbReference type="EMBL" id="KAK2959007.1"/>
    </source>
</evidence>
<dbReference type="Proteomes" id="UP001281761">
    <property type="component" value="Unassembled WGS sequence"/>
</dbReference>
<dbReference type="EMBL" id="JARBJD010000033">
    <property type="protein sequence ID" value="KAK2959007.1"/>
    <property type="molecule type" value="Genomic_DNA"/>
</dbReference>
<comment type="caution">
    <text evidence="1">The sequence shown here is derived from an EMBL/GenBank/DDBJ whole genome shotgun (WGS) entry which is preliminary data.</text>
</comment>
<proteinExistence type="predicted"/>
<name>A0ABQ9Y5I5_9EUKA</name>